<feature type="domain" description="EAL" evidence="2">
    <location>
        <begin position="497"/>
        <end position="752"/>
    </location>
</feature>
<dbReference type="AlphaFoldDB" id="A0A919JCW6"/>
<keyword evidence="1" id="KW-0472">Membrane</keyword>
<evidence type="ECO:0000256" key="1">
    <source>
        <dbReference type="SAM" id="Phobius"/>
    </source>
</evidence>
<dbReference type="EMBL" id="BOMQ01000024">
    <property type="protein sequence ID" value="GIE48433.1"/>
    <property type="molecule type" value="Genomic_DNA"/>
</dbReference>
<protein>
    <recommendedName>
        <fullName evidence="6">Diguanylate cyclase (GGDEF) domain-containing protein</fullName>
    </recommendedName>
</protein>
<dbReference type="CDD" id="cd01949">
    <property type="entry name" value="GGDEF"/>
    <property type="match status" value="1"/>
</dbReference>
<feature type="transmembrane region" description="Helical" evidence="1">
    <location>
        <begin position="62"/>
        <end position="80"/>
    </location>
</feature>
<dbReference type="NCBIfam" id="TIGR00254">
    <property type="entry name" value="GGDEF"/>
    <property type="match status" value="1"/>
</dbReference>
<feature type="transmembrane region" description="Helical" evidence="1">
    <location>
        <begin position="159"/>
        <end position="180"/>
    </location>
</feature>
<dbReference type="SUPFAM" id="SSF55073">
    <property type="entry name" value="Nucleotide cyclase"/>
    <property type="match status" value="1"/>
</dbReference>
<dbReference type="Pfam" id="PF00990">
    <property type="entry name" value="GGDEF"/>
    <property type="match status" value="1"/>
</dbReference>
<comment type="caution">
    <text evidence="4">The sequence shown here is derived from an EMBL/GenBank/DDBJ whole genome shotgun (WGS) entry which is preliminary data.</text>
</comment>
<evidence type="ECO:0000259" key="2">
    <source>
        <dbReference type="PROSITE" id="PS50883"/>
    </source>
</evidence>
<dbReference type="InterPro" id="IPR035919">
    <property type="entry name" value="EAL_sf"/>
</dbReference>
<feature type="transmembrane region" description="Helical" evidence="1">
    <location>
        <begin position="192"/>
        <end position="213"/>
    </location>
</feature>
<feature type="transmembrane region" description="Helical" evidence="1">
    <location>
        <begin position="92"/>
        <end position="112"/>
    </location>
</feature>
<dbReference type="SUPFAM" id="SSF141868">
    <property type="entry name" value="EAL domain-like"/>
    <property type="match status" value="1"/>
</dbReference>
<proteinExistence type="predicted"/>
<dbReference type="Pfam" id="PF00563">
    <property type="entry name" value="EAL"/>
    <property type="match status" value="1"/>
</dbReference>
<dbReference type="Proteomes" id="UP000647172">
    <property type="component" value="Unassembled WGS sequence"/>
</dbReference>
<evidence type="ECO:0000313" key="4">
    <source>
        <dbReference type="EMBL" id="GIE48433.1"/>
    </source>
</evidence>
<dbReference type="InterPro" id="IPR001633">
    <property type="entry name" value="EAL_dom"/>
</dbReference>
<dbReference type="PANTHER" id="PTHR33121">
    <property type="entry name" value="CYCLIC DI-GMP PHOSPHODIESTERASE PDEF"/>
    <property type="match status" value="1"/>
</dbReference>
<dbReference type="RefSeq" id="WP_239129564.1">
    <property type="nucleotide sequence ID" value="NZ_BAAAYJ010000096.1"/>
</dbReference>
<name>A0A919JCW6_9ACTN</name>
<organism evidence="4 5">
    <name type="scientific">Actinoplanes nipponensis</name>
    <dbReference type="NCBI Taxonomy" id="135950"/>
    <lineage>
        <taxon>Bacteria</taxon>
        <taxon>Bacillati</taxon>
        <taxon>Actinomycetota</taxon>
        <taxon>Actinomycetes</taxon>
        <taxon>Micromonosporales</taxon>
        <taxon>Micromonosporaceae</taxon>
        <taxon>Actinoplanes</taxon>
    </lineage>
</organism>
<dbReference type="InterPro" id="IPR043128">
    <property type="entry name" value="Rev_trsase/Diguanyl_cyclase"/>
</dbReference>
<dbReference type="GO" id="GO:0071111">
    <property type="term" value="F:cyclic-guanylate-specific phosphodiesterase activity"/>
    <property type="evidence" value="ECO:0007669"/>
    <property type="project" value="InterPro"/>
</dbReference>
<dbReference type="Gene3D" id="3.30.70.270">
    <property type="match status" value="1"/>
</dbReference>
<dbReference type="SMART" id="SM00267">
    <property type="entry name" value="GGDEF"/>
    <property type="match status" value="1"/>
</dbReference>
<sequence length="755" mass="79273">MPAAAGGGLLAFSLAHFAAGLGGAGVPAVLGWLPLPAMAALTAYASWRVTRHPGLSAPTRRFWGRFAGCLAVLAVTLVFHARDALAGPVQRISPPTTGLYLVILLVLVWALMRLPAGERTCGEWARFGLDAGIILITSGILVWHFALSRAAGWAAQTGSAAPLLAIIMVTSVSLIAFVKVAFAGAGGLDRRAVHLLSLGTALAAATGSLTPFLADHPALNATFLAVPLACFLVQLAAHRQLHAPAAAAAAPRPARRVSVVPYLAVAGMDAMLLGADVPAGESRIIVLGTVAITALVVIRQVTALRENSRLLATVDSNLAQLRVYQEQLAHQVRHDALTEIANRANFEEQITGRLAGGDFLVALLDLDDFKTVNDRLGHGTGDALLKAVSRRLLGRLRPGDTVARLGGDEFTLLLPRLSGAEAAVLLRRVVAEVQEPVLIDGHEMTPRISIGVTAAQPGDTPGELLRRADVAMYAAKNAGGGRVAWFDPAMDRLAARDARLGADLRQAVARGELSLVYQPIVELPDGGLAGVEALVRWQHPEHGQVSPALFIPLAERNGTIIELGRWILEQVTAQAARWDRALGAHAPRRISVNISPRELHEPGFVAGVAALLARTGTDPARITAEITETAVLGTGPGLDAVRELHELGLPVALDDFGTGQSSLSLLVDCPVQVLKVDKSFVDGVTAGTAQAVIVDSLIAITTGLGIQAVAEGVETEAQARRLHQAGYRYAQGFHFFRPMTGDQVTSLLSPVALGA</sequence>
<dbReference type="Gene3D" id="3.20.20.450">
    <property type="entry name" value="EAL domain"/>
    <property type="match status" value="1"/>
</dbReference>
<evidence type="ECO:0008006" key="6">
    <source>
        <dbReference type="Google" id="ProtNLM"/>
    </source>
</evidence>
<feature type="domain" description="GGDEF" evidence="3">
    <location>
        <begin position="357"/>
        <end position="488"/>
    </location>
</feature>
<dbReference type="CDD" id="cd01948">
    <property type="entry name" value="EAL"/>
    <property type="match status" value="1"/>
</dbReference>
<dbReference type="SMART" id="SM00052">
    <property type="entry name" value="EAL"/>
    <property type="match status" value="1"/>
</dbReference>
<evidence type="ECO:0000313" key="5">
    <source>
        <dbReference type="Proteomes" id="UP000647172"/>
    </source>
</evidence>
<dbReference type="InterPro" id="IPR050706">
    <property type="entry name" value="Cyclic-di-GMP_PDE-like"/>
</dbReference>
<gene>
    <name evidence="4" type="ORF">Ani05nite_19670</name>
</gene>
<evidence type="ECO:0000259" key="3">
    <source>
        <dbReference type="PROSITE" id="PS50887"/>
    </source>
</evidence>
<feature type="transmembrane region" description="Helical" evidence="1">
    <location>
        <begin position="124"/>
        <end position="147"/>
    </location>
</feature>
<accession>A0A919JCW6</accession>
<dbReference type="InterPro" id="IPR029787">
    <property type="entry name" value="Nucleotide_cyclase"/>
</dbReference>
<reference evidence="4" key="1">
    <citation type="submission" date="2021-01" db="EMBL/GenBank/DDBJ databases">
        <title>Whole genome shotgun sequence of Actinoplanes nipponensis NBRC 14063.</title>
        <authorList>
            <person name="Komaki H."/>
            <person name="Tamura T."/>
        </authorList>
    </citation>
    <scope>NUCLEOTIDE SEQUENCE</scope>
    <source>
        <strain evidence="4">NBRC 14063</strain>
    </source>
</reference>
<keyword evidence="1" id="KW-1133">Transmembrane helix</keyword>
<keyword evidence="1" id="KW-0812">Transmembrane</keyword>
<dbReference type="PROSITE" id="PS50887">
    <property type="entry name" value="GGDEF"/>
    <property type="match status" value="1"/>
</dbReference>
<dbReference type="PANTHER" id="PTHR33121:SF70">
    <property type="entry name" value="SIGNALING PROTEIN YKOW"/>
    <property type="match status" value="1"/>
</dbReference>
<keyword evidence="5" id="KW-1185">Reference proteome</keyword>
<feature type="transmembrane region" description="Helical" evidence="1">
    <location>
        <begin position="30"/>
        <end position="50"/>
    </location>
</feature>
<dbReference type="PROSITE" id="PS50883">
    <property type="entry name" value="EAL"/>
    <property type="match status" value="1"/>
</dbReference>
<dbReference type="InterPro" id="IPR000160">
    <property type="entry name" value="GGDEF_dom"/>
</dbReference>